<reference evidence="2 3" key="1">
    <citation type="submission" date="2019-09" db="EMBL/GenBank/DDBJ databases">
        <title>Actinomadura physcomitrii sp. nov., a novel actinomycete isolated from moss [Physcomitrium sphaericum (Ludw) Fuernr].</title>
        <authorList>
            <person name="Zhuang X."/>
            <person name="Liu C."/>
        </authorList>
    </citation>
    <scope>NUCLEOTIDE SEQUENCE [LARGE SCALE GENOMIC DNA]</scope>
    <source>
        <strain evidence="2 3">HMC1</strain>
    </source>
</reference>
<feature type="transmembrane region" description="Helical" evidence="1">
    <location>
        <begin position="12"/>
        <end position="35"/>
    </location>
</feature>
<organism evidence="2 3">
    <name type="scientific">Actinomadura rudentiformis</name>
    <dbReference type="NCBI Taxonomy" id="359158"/>
    <lineage>
        <taxon>Bacteria</taxon>
        <taxon>Bacillati</taxon>
        <taxon>Actinomycetota</taxon>
        <taxon>Actinomycetes</taxon>
        <taxon>Streptosporangiales</taxon>
        <taxon>Thermomonosporaceae</taxon>
        <taxon>Actinomadura</taxon>
    </lineage>
</organism>
<feature type="transmembrane region" description="Helical" evidence="1">
    <location>
        <begin position="120"/>
        <end position="138"/>
    </location>
</feature>
<keyword evidence="1" id="KW-0472">Membrane</keyword>
<dbReference type="RefSeq" id="WP_151558749.1">
    <property type="nucleotide sequence ID" value="NZ_WBMT01000002.1"/>
</dbReference>
<evidence type="ECO:0000256" key="1">
    <source>
        <dbReference type="SAM" id="Phobius"/>
    </source>
</evidence>
<gene>
    <name evidence="2" type="ORF">F8566_05795</name>
</gene>
<proteinExistence type="predicted"/>
<dbReference type="EMBL" id="WBMT01000002">
    <property type="protein sequence ID" value="KAB2351723.1"/>
    <property type="molecule type" value="Genomic_DNA"/>
</dbReference>
<keyword evidence="1" id="KW-0812">Transmembrane</keyword>
<feature type="transmembrane region" description="Helical" evidence="1">
    <location>
        <begin position="150"/>
        <end position="168"/>
    </location>
</feature>
<accession>A0A6H9YYU8</accession>
<dbReference type="AlphaFoldDB" id="A0A6H9YYU8"/>
<dbReference type="Proteomes" id="UP000468735">
    <property type="component" value="Unassembled WGS sequence"/>
</dbReference>
<keyword evidence="1" id="KW-1133">Transmembrane helix</keyword>
<name>A0A6H9YYU8_9ACTN</name>
<comment type="caution">
    <text evidence="2">The sequence shown here is derived from an EMBL/GenBank/DDBJ whole genome shotgun (WGS) entry which is preliminary data.</text>
</comment>
<feature type="transmembrane region" description="Helical" evidence="1">
    <location>
        <begin position="88"/>
        <end position="108"/>
    </location>
</feature>
<protein>
    <submittedName>
        <fullName evidence="2">Uncharacterized protein</fullName>
    </submittedName>
</protein>
<evidence type="ECO:0000313" key="2">
    <source>
        <dbReference type="EMBL" id="KAB2351723.1"/>
    </source>
</evidence>
<sequence length="178" mass="19153">MRWLLALHVSLAAVFVLVSPFFLLAGLALLPVYHLATDRRESAAPRAGALVCGLMAAAALVWWEYGWWFEMSTMDKGAYDVELTLRRILFTGALVLTTVYVTVTVILHGRRKAVHVPARARVVDLVVLASPALVLLWVDDGQSRLAPGWTGWLALAVAGVGAATIAAVPRPAALTKEG</sequence>
<feature type="transmembrane region" description="Helical" evidence="1">
    <location>
        <begin position="47"/>
        <end position="68"/>
    </location>
</feature>
<evidence type="ECO:0000313" key="3">
    <source>
        <dbReference type="Proteomes" id="UP000468735"/>
    </source>
</evidence>
<keyword evidence="3" id="KW-1185">Reference proteome</keyword>